<dbReference type="SMART" id="SM00987">
    <property type="entry name" value="UreE_C"/>
    <property type="match status" value="1"/>
</dbReference>
<keyword evidence="7" id="KW-0227">DNA damage</keyword>
<comment type="caution">
    <text evidence="13">The sequence shown here is derived from an EMBL/GenBank/DDBJ whole genome shotgun (WGS) entry which is preliminary data.</text>
</comment>
<keyword evidence="14" id="KW-1185">Reference proteome</keyword>
<protein>
    <recommendedName>
        <fullName evidence="4">Type-4 uracil-DNA glycosylase</fullName>
        <ecNumber evidence="3">3.2.2.27</ecNumber>
    </recommendedName>
</protein>
<keyword evidence="9" id="KW-0408">Iron</keyword>
<dbReference type="EC" id="3.2.2.27" evidence="3"/>
<dbReference type="Proteomes" id="UP000637423">
    <property type="component" value="Unassembled WGS sequence"/>
</dbReference>
<keyword evidence="5" id="KW-0004">4Fe-4S</keyword>
<keyword evidence="11" id="KW-0234">DNA repair</keyword>
<evidence type="ECO:0000256" key="2">
    <source>
        <dbReference type="ARBA" id="ARBA00006521"/>
    </source>
</evidence>
<dbReference type="NCBIfam" id="TIGR00758">
    <property type="entry name" value="UDG_fam4"/>
    <property type="match status" value="1"/>
</dbReference>
<gene>
    <name evidence="13" type="ORF">GCM10011396_03640</name>
</gene>
<reference evidence="13" key="1">
    <citation type="journal article" date="2014" name="Int. J. Syst. Evol. Microbiol.">
        <title>Complete genome sequence of Corynebacterium casei LMG S-19264T (=DSM 44701T), isolated from a smear-ripened cheese.</title>
        <authorList>
            <consortium name="US DOE Joint Genome Institute (JGI-PGF)"/>
            <person name="Walter F."/>
            <person name="Albersmeier A."/>
            <person name="Kalinowski J."/>
            <person name="Ruckert C."/>
        </authorList>
    </citation>
    <scope>NUCLEOTIDE SEQUENCE</scope>
    <source>
        <strain evidence="13">CGMCC 1.10998</strain>
    </source>
</reference>
<evidence type="ECO:0000313" key="13">
    <source>
        <dbReference type="EMBL" id="GGC60006.1"/>
    </source>
</evidence>
<dbReference type="InterPro" id="IPR036895">
    <property type="entry name" value="Uracil-DNA_glycosylase-like_sf"/>
</dbReference>
<evidence type="ECO:0000256" key="5">
    <source>
        <dbReference type="ARBA" id="ARBA00022485"/>
    </source>
</evidence>
<dbReference type="AlphaFoldDB" id="A0A916U466"/>
<evidence type="ECO:0000256" key="4">
    <source>
        <dbReference type="ARBA" id="ARBA00019403"/>
    </source>
</evidence>
<keyword evidence="6" id="KW-0479">Metal-binding</keyword>
<dbReference type="CDD" id="cd10030">
    <property type="entry name" value="UDG-F4_TTUDGA_SPO1dp_like"/>
    <property type="match status" value="1"/>
</dbReference>
<evidence type="ECO:0000256" key="11">
    <source>
        <dbReference type="ARBA" id="ARBA00023204"/>
    </source>
</evidence>
<feature type="domain" description="Uracil-DNA glycosylase-like" evidence="12">
    <location>
        <begin position="129"/>
        <end position="282"/>
    </location>
</feature>
<reference evidence="13" key="2">
    <citation type="submission" date="2020-09" db="EMBL/GenBank/DDBJ databases">
        <authorList>
            <person name="Sun Q."/>
            <person name="Zhou Y."/>
        </authorList>
    </citation>
    <scope>NUCLEOTIDE SEQUENCE</scope>
    <source>
        <strain evidence="13">CGMCC 1.10998</strain>
    </source>
</reference>
<organism evidence="13 14">
    <name type="scientific">Undibacterium terreum</name>
    <dbReference type="NCBI Taxonomy" id="1224302"/>
    <lineage>
        <taxon>Bacteria</taxon>
        <taxon>Pseudomonadati</taxon>
        <taxon>Pseudomonadota</taxon>
        <taxon>Betaproteobacteria</taxon>
        <taxon>Burkholderiales</taxon>
        <taxon>Oxalobacteraceae</taxon>
        <taxon>Undibacterium</taxon>
    </lineage>
</organism>
<dbReference type="SUPFAM" id="SSF52141">
    <property type="entry name" value="Uracil-DNA glycosylase-like"/>
    <property type="match status" value="1"/>
</dbReference>
<evidence type="ECO:0000256" key="3">
    <source>
        <dbReference type="ARBA" id="ARBA00012030"/>
    </source>
</evidence>
<dbReference type="GO" id="GO:0006281">
    <property type="term" value="P:DNA repair"/>
    <property type="evidence" value="ECO:0007669"/>
    <property type="project" value="UniProtKB-KW"/>
</dbReference>
<name>A0A916U466_9BURK</name>
<evidence type="ECO:0000256" key="10">
    <source>
        <dbReference type="ARBA" id="ARBA00023014"/>
    </source>
</evidence>
<evidence type="ECO:0000256" key="9">
    <source>
        <dbReference type="ARBA" id="ARBA00023004"/>
    </source>
</evidence>
<evidence type="ECO:0000256" key="6">
    <source>
        <dbReference type="ARBA" id="ARBA00022723"/>
    </source>
</evidence>
<accession>A0A916U466</accession>
<comment type="catalytic activity">
    <reaction evidence="1">
        <text>Hydrolyzes single-stranded DNA or mismatched double-stranded DNA and polynucleotides, releasing free uracil.</text>
        <dbReference type="EC" id="3.2.2.27"/>
    </reaction>
</comment>
<sequence length="299" mass="31334">MLAEMRLGPVWQLRDAGAPLALAASDAAEAQIESAEAQASDAFAPVVPLVSAVPVAQPPQVSAPVATIEDAFAAADVVVPNTIESSAGTDDRALQRADAIAEMGWDELEASVAGCRACGLCKGRANTVFGVGDRKAKWLFVGEGPGYNENLQGEPFVGAAGHLLDNMMRGLDMQRGENTFIANVVKCRPTDAQGKDRPPTPEEAAACLPYLKRQIELIKPGVIVALGKTAAISLLGLDPETPVGQLRGKPHRYAKLPLVVTYHPAYLLRKPIEKSKAWADLCLAANAADSAGSVAAEHA</sequence>
<dbReference type="EMBL" id="BMED01000001">
    <property type="protein sequence ID" value="GGC60006.1"/>
    <property type="molecule type" value="Genomic_DNA"/>
</dbReference>
<dbReference type="Pfam" id="PF03167">
    <property type="entry name" value="UDG"/>
    <property type="match status" value="1"/>
</dbReference>
<dbReference type="InterPro" id="IPR005122">
    <property type="entry name" value="Uracil-DNA_glycosylase-like"/>
</dbReference>
<keyword evidence="10" id="KW-0411">Iron-sulfur</keyword>
<comment type="similarity">
    <text evidence="2">Belongs to the uracil-DNA glycosylase (UDG) superfamily. Type 4 (UDGa) family.</text>
</comment>
<evidence type="ECO:0000259" key="12">
    <source>
        <dbReference type="SMART" id="SM00986"/>
    </source>
</evidence>
<evidence type="ECO:0000256" key="7">
    <source>
        <dbReference type="ARBA" id="ARBA00022763"/>
    </source>
</evidence>
<evidence type="ECO:0000256" key="1">
    <source>
        <dbReference type="ARBA" id="ARBA00001400"/>
    </source>
</evidence>
<dbReference type="PANTHER" id="PTHR33693:SF1">
    <property type="entry name" value="TYPE-4 URACIL-DNA GLYCOSYLASE"/>
    <property type="match status" value="1"/>
</dbReference>
<dbReference type="GO" id="GO:0051539">
    <property type="term" value="F:4 iron, 4 sulfur cluster binding"/>
    <property type="evidence" value="ECO:0007669"/>
    <property type="project" value="UniProtKB-KW"/>
</dbReference>
<dbReference type="Gene3D" id="3.40.470.10">
    <property type="entry name" value="Uracil-DNA glycosylase-like domain"/>
    <property type="match status" value="1"/>
</dbReference>
<keyword evidence="8" id="KW-0378">Hydrolase</keyword>
<dbReference type="InterPro" id="IPR005273">
    <property type="entry name" value="Ura-DNA_glyco_family4"/>
</dbReference>
<dbReference type="PANTHER" id="PTHR33693">
    <property type="entry name" value="TYPE-5 URACIL-DNA GLYCOSYLASE"/>
    <property type="match status" value="1"/>
</dbReference>
<dbReference type="SMART" id="SM00986">
    <property type="entry name" value="UDG"/>
    <property type="match status" value="1"/>
</dbReference>
<evidence type="ECO:0000256" key="8">
    <source>
        <dbReference type="ARBA" id="ARBA00022801"/>
    </source>
</evidence>
<dbReference type="InterPro" id="IPR051536">
    <property type="entry name" value="UDG_Type-4/5"/>
</dbReference>
<evidence type="ECO:0000313" key="14">
    <source>
        <dbReference type="Proteomes" id="UP000637423"/>
    </source>
</evidence>
<proteinExistence type="inferred from homology"/>
<dbReference type="GO" id="GO:0004844">
    <property type="term" value="F:uracil DNA N-glycosylase activity"/>
    <property type="evidence" value="ECO:0007669"/>
    <property type="project" value="UniProtKB-EC"/>
</dbReference>
<dbReference type="GO" id="GO:0046872">
    <property type="term" value="F:metal ion binding"/>
    <property type="evidence" value="ECO:0007669"/>
    <property type="project" value="UniProtKB-KW"/>
</dbReference>